<evidence type="ECO:0000313" key="10">
    <source>
        <dbReference type="Proteomes" id="UP000606974"/>
    </source>
</evidence>
<feature type="compositionally biased region" description="Basic and acidic residues" evidence="6">
    <location>
        <begin position="140"/>
        <end position="150"/>
    </location>
</feature>
<dbReference type="Gene3D" id="2.60.40.10">
    <property type="entry name" value="Immunoglobulins"/>
    <property type="match status" value="1"/>
</dbReference>
<accession>A0A8H7E7U6</accession>
<dbReference type="AlphaFoldDB" id="A0A8H7E7U6"/>
<feature type="domain" description="MSP" evidence="8">
    <location>
        <begin position="1"/>
        <end position="85"/>
    </location>
</feature>
<evidence type="ECO:0000256" key="1">
    <source>
        <dbReference type="ARBA" id="ARBA00004211"/>
    </source>
</evidence>
<feature type="region of interest" description="Disordered" evidence="6">
    <location>
        <begin position="86"/>
        <end position="164"/>
    </location>
</feature>
<dbReference type="GO" id="GO:0005789">
    <property type="term" value="C:endoplasmic reticulum membrane"/>
    <property type="evidence" value="ECO:0007669"/>
    <property type="project" value="InterPro"/>
</dbReference>
<proteinExistence type="inferred from homology"/>
<dbReference type="PIRSF" id="PIRSF019693">
    <property type="entry name" value="VAMP-associated"/>
    <property type="match status" value="1"/>
</dbReference>
<dbReference type="GO" id="GO:0061817">
    <property type="term" value="P:endoplasmic reticulum-plasma membrane tethering"/>
    <property type="evidence" value="ECO:0007669"/>
    <property type="project" value="TreeGrafter"/>
</dbReference>
<dbReference type="InterPro" id="IPR000535">
    <property type="entry name" value="MSP_dom"/>
</dbReference>
<comment type="similarity">
    <text evidence="2">Belongs to the VAMP-associated protein (VAP) (TC 9.B.17) family.</text>
</comment>
<dbReference type="GO" id="GO:0005886">
    <property type="term" value="C:plasma membrane"/>
    <property type="evidence" value="ECO:0007669"/>
    <property type="project" value="TreeGrafter"/>
</dbReference>
<dbReference type="EMBL" id="JAACFV010000012">
    <property type="protein sequence ID" value="KAF7512472.1"/>
    <property type="molecule type" value="Genomic_DNA"/>
</dbReference>
<evidence type="ECO:0000259" key="8">
    <source>
        <dbReference type="PROSITE" id="PS50202"/>
    </source>
</evidence>
<keyword evidence="10" id="KW-1185">Reference proteome</keyword>
<protein>
    <recommendedName>
        <fullName evidence="8">MSP domain-containing protein</fullName>
    </recommendedName>
</protein>
<keyword evidence="3 7" id="KW-0812">Transmembrane</keyword>
<dbReference type="SUPFAM" id="SSF49354">
    <property type="entry name" value="PapD-like"/>
    <property type="match status" value="1"/>
</dbReference>
<dbReference type="InterPro" id="IPR013783">
    <property type="entry name" value="Ig-like_fold"/>
</dbReference>
<evidence type="ECO:0000256" key="6">
    <source>
        <dbReference type="SAM" id="MobiDB-lite"/>
    </source>
</evidence>
<comment type="subcellular location">
    <subcellularLocation>
        <location evidence="1">Membrane</location>
        <topology evidence="1">Single-pass type IV membrane protein</topology>
    </subcellularLocation>
</comment>
<evidence type="ECO:0000256" key="4">
    <source>
        <dbReference type="ARBA" id="ARBA00022989"/>
    </source>
</evidence>
<feature type="transmembrane region" description="Helical" evidence="7">
    <location>
        <begin position="230"/>
        <end position="249"/>
    </location>
</feature>
<evidence type="ECO:0000256" key="7">
    <source>
        <dbReference type="SAM" id="Phobius"/>
    </source>
</evidence>
<dbReference type="InterPro" id="IPR008962">
    <property type="entry name" value="PapD-like_sf"/>
</dbReference>
<feature type="compositionally biased region" description="Low complexity" evidence="6">
    <location>
        <begin position="106"/>
        <end position="115"/>
    </location>
</feature>
<evidence type="ECO:0000256" key="5">
    <source>
        <dbReference type="ARBA" id="ARBA00023136"/>
    </source>
</evidence>
<name>A0A8H7E7U6_9EURO</name>
<keyword evidence="4 7" id="KW-1133">Transmembrane helix</keyword>
<dbReference type="InterPro" id="IPR016763">
    <property type="entry name" value="VAP"/>
</dbReference>
<dbReference type="OrthoDB" id="264603at2759"/>
<organism evidence="9 10">
    <name type="scientific">Endocarpon pusillum</name>
    <dbReference type="NCBI Taxonomy" id="364733"/>
    <lineage>
        <taxon>Eukaryota</taxon>
        <taxon>Fungi</taxon>
        <taxon>Dikarya</taxon>
        <taxon>Ascomycota</taxon>
        <taxon>Pezizomycotina</taxon>
        <taxon>Eurotiomycetes</taxon>
        <taxon>Chaetothyriomycetidae</taxon>
        <taxon>Verrucariales</taxon>
        <taxon>Verrucariaceae</taxon>
        <taxon>Endocarpon</taxon>
    </lineage>
</organism>
<gene>
    <name evidence="9" type="ORF">GJ744_001407</name>
</gene>
<dbReference type="PANTHER" id="PTHR10809">
    <property type="entry name" value="VESICLE-ASSOCIATED MEMBRANE PROTEIN-ASSOCIATED PROTEIN"/>
    <property type="match status" value="1"/>
</dbReference>
<evidence type="ECO:0000256" key="2">
    <source>
        <dbReference type="ARBA" id="ARBA00008932"/>
    </source>
</evidence>
<keyword evidence="5 7" id="KW-0472">Membrane</keyword>
<dbReference type="GO" id="GO:0090158">
    <property type="term" value="P:endoplasmic reticulum membrane organization"/>
    <property type="evidence" value="ECO:0007669"/>
    <property type="project" value="TreeGrafter"/>
</dbReference>
<evidence type="ECO:0000313" key="9">
    <source>
        <dbReference type="EMBL" id="KAF7512472.1"/>
    </source>
</evidence>
<comment type="caution">
    <text evidence="9">The sequence shown here is derived from an EMBL/GenBank/DDBJ whole genome shotgun (WGS) entry which is preliminary data.</text>
</comment>
<dbReference type="Pfam" id="PF00635">
    <property type="entry name" value="Motile_Sperm"/>
    <property type="match status" value="1"/>
</dbReference>
<dbReference type="Proteomes" id="UP000606974">
    <property type="component" value="Unassembled WGS sequence"/>
</dbReference>
<dbReference type="PANTHER" id="PTHR10809:SF6">
    <property type="entry name" value="AT11025P-RELATED"/>
    <property type="match status" value="1"/>
</dbReference>
<feature type="compositionally biased region" description="Low complexity" evidence="6">
    <location>
        <begin position="151"/>
        <end position="164"/>
    </location>
</feature>
<dbReference type="PROSITE" id="PS50202">
    <property type="entry name" value="MSP"/>
    <property type="match status" value="1"/>
</dbReference>
<feature type="compositionally biased region" description="Polar residues" evidence="6">
    <location>
        <begin position="116"/>
        <end position="139"/>
    </location>
</feature>
<evidence type="ECO:0000256" key="3">
    <source>
        <dbReference type="ARBA" id="ARBA00022692"/>
    </source>
</evidence>
<sequence length="250" mass="26907">MLKPSRYCVRPNSGLIHPNGWVDVQVLLQAMKEDPPLDAKCRDKFLVQSVLITSEDVSNIPAIWQTIEKTAKSSIQERKIRVNFLPAEGATSTTNGVPAPHRNSEEPPAYSSPSPQFGSPATHSAVTHSAVTHSAVTSTETKDYGKRSVDDTNNSSSTATAPSTVSSVAAVVSSAVPTSQEDLKQQLADAKAQISKLTSQLGDPQLRQRKVQEASEKMQTVVQQTGETGVPVQIVAGLCLLSFLLAYFFF</sequence>
<dbReference type="GO" id="GO:0033149">
    <property type="term" value="F:FFAT motif binding"/>
    <property type="evidence" value="ECO:0007669"/>
    <property type="project" value="TreeGrafter"/>
</dbReference>
<reference evidence="9" key="1">
    <citation type="submission" date="2020-02" db="EMBL/GenBank/DDBJ databases">
        <authorList>
            <person name="Palmer J.M."/>
        </authorList>
    </citation>
    <scope>NUCLEOTIDE SEQUENCE</scope>
    <source>
        <strain evidence="9">EPUS1.4</strain>
        <tissue evidence="9">Thallus</tissue>
    </source>
</reference>